<dbReference type="InterPro" id="IPR000210">
    <property type="entry name" value="BTB/POZ_dom"/>
</dbReference>
<dbReference type="InterPro" id="IPR051095">
    <property type="entry name" value="Dros_DevTransReg"/>
</dbReference>
<name>A0A9R1U2R5_9HYME</name>
<dbReference type="PROSITE" id="PS50097">
    <property type="entry name" value="BTB"/>
    <property type="match status" value="1"/>
</dbReference>
<evidence type="ECO:0000313" key="8">
    <source>
        <dbReference type="Proteomes" id="UP000694866"/>
    </source>
</evidence>
<evidence type="ECO:0000259" key="7">
    <source>
        <dbReference type="PROSITE" id="PS50097"/>
    </source>
</evidence>
<feature type="domain" description="BTB" evidence="7">
    <location>
        <begin position="46"/>
        <end position="111"/>
    </location>
</feature>
<feature type="region of interest" description="Disordered" evidence="6">
    <location>
        <begin position="342"/>
        <end position="367"/>
    </location>
</feature>
<dbReference type="Proteomes" id="UP000694866">
    <property type="component" value="Unplaced"/>
</dbReference>
<evidence type="ECO:0000256" key="5">
    <source>
        <dbReference type="ARBA" id="ARBA00023242"/>
    </source>
</evidence>
<dbReference type="PANTHER" id="PTHR23110">
    <property type="entry name" value="BTB DOMAIN TRANSCRIPTION FACTOR"/>
    <property type="match status" value="1"/>
</dbReference>
<dbReference type="InterPro" id="IPR007588">
    <property type="entry name" value="Znf_FLYWCH"/>
</dbReference>
<keyword evidence="5" id="KW-0539">Nucleus</keyword>
<keyword evidence="3" id="KW-0863">Zinc-finger</keyword>
<evidence type="ECO:0000256" key="3">
    <source>
        <dbReference type="ARBA" id="ARBA00022771"/>
    </source>
</evidence>
<dbReference type="Pfam" id="PF00651">
    <property type="entry name" value="BTB"/>
    <property type="match status" value="1"/>
</dbReference>
<accession>A0A9R1U2R5</accession>
<feature type="region of interest" description="Disordered" evidence="6">
    <location>
        <begin position="138"/>
        <end position="232"/>
    </location>
</feature>
<evidence type="ECO:0000256" key="1">
    <source>
        <dbReference type="ARBA" id="ARBA00004123"/>
    </source>
</evidence>
<dbReference type="GO" id="GO:0006357">
    <property type="term" value="P:regulation of transcription by RNA polymerase II"/>
    <property type="evidence" value="ECO:0007669"/>
    <property type="project" value="TreeGrafter"/>
</dbReference>
<keyword evidence="2" id="KW-0479">Metal-binding</keyword>
<keyword evidence="4" id="KW-0862">Zinc</keyword>
<evidence type="ECO:0000256" key="4">
    <source>
        <dbReference type="ARBA" id="ARBA00022833"/>
    </source>
</evidence>
<dbReference type="OrthoDB" id="2311693at2759"/>
<dbReference type="KEGG" id="fas:105268748"/>
<dbReference type="PANTHER" id="PTHR23110:SF99">
    <property type="entry name" value="BROAD-COMPLEX CORE PROTEIN ISOFORM 6"/>
    <property type="match status" value="1"/>
</dbReference>
<dbReference type="GeneID" id="105268748"/>
<evidence type="ECO:0000313" key="9">
    <source>
        <dbReference type="RefSeq" id="XP_011306866.1"/>
    </source>
</evidence>
<gene>
    <name evidence="9" type="primary">LOC105268748</name>
</gene>
<feature type="compositionally biased region" description="Basic and acidic residues" evidence="6">
    <location>
        <begin position="168"/>
        <end position="178"/>
    </location>
</feature>
<dbReference type="SUPFAM" id="SSF54695">
    <property type="entry name" value="POZ domain"/>
    <property type="match status" value="1"/>
</dbReference>
<dbReference type="GO" id="GO:0008270">
    <property type="term" value="F:zinc ion binding"/>
    <property type="evidence" value="ECO:0007669"/>
    <property type="project" value="UniProtKB-KW"/>
</dbReference>
<dbReference type="Gene3D" id="2.20.25.240">
    <property type="match status" value="1"/>
</dbReference>
<proteinExistence type="predicted"/>
<dbReference type="SMART" id="SM00225">
    <property type="entry name" value="BTB"/>
    <property type="match status" value="1"/>
</dbReference>
<dbReference type="Gene3D" id="3.30.710.10">
    <property type="entry name" value="Potassium Channel Kv1.1, Chain A"/>
    <property type="match status" value="1"/>
</dbReference>
<dbReference type="InterPro" id="IPR011333">
    <property type="entry name" value="SKP1/BTB/POZ_sf"/>
</dbReference>
<dbReference type="AlphaFoldDB" id="A0A9R1U2R5"/>
<sequence>MIVVERTTMALTDSFPSSEQFALRWNNFSHNLSSGFLTHLNNQDLVDVTIAVEGQILQAHKLVLSVCSTYFQNIFKANPCQHPVVILKDMGYTEVDALLKFMYQGEVNVKQEELASFLKVAETLQVKGLTLDKQSLKHLPRDNGSVSEHSNGVPKIESDFENSGLPGDHVKSIKQDRVPKKRLLQTSNSTNSFKRTRSSGLTAQNSSDQTSTRSASPKNDGPSDDDKHETDDTYQDLTNTVENDINKNVNDSIDLTKDDNFGDLDELIPTNTSAKTGGEGNVEPVTYRLSARGRPQLVHEGYVYNLTSRSEVLNRSHYRCAEQHRGCRGKCAVIAERFMPTGVHEHNHAPGYQSEQEYRKKKASEGD</sequence>
<protein>
    <submittedName>
        <fullName evidence="9">Protein abrupt-like isoform X1</fullName>
    </submittedName>
</protein>
<organism evidence="8 9">
    <name type="scientific">Fopius arisanus</name>
    <dbReference type="NCBI Taxonomy" id="64838"/>
    <lineage>
        <taxon>Eukaryota</taxon>
        <taxon>Metazoa</taxon>
        <taxon>Ecdysozoa</taxon>
        <taxon>Arthropoda</taxon>
        <taxon>Hexapoda</taxon>
        <taxon>Insecta</taxon>
        <taxon>Pterygota</taxon>
        <taxon>Neoptera</taxon>
        <taxon>Endopterygota</taxon>
        <taxon>Hymenoptera</taxon>
        <taxon>Apocrita</taxon>
        <taxon>Ichneumonoidea</taxon>
        <taxon>Braconidae</taxon>
        <taxon>Opiinae</taxon>
        <taxon>Fopius</taxon>
    </lineage>
</organism>
<evidence type="ECO:0000256" key="6">
    <source>
        <dbReference type="SAM" id="MobiDB-lite"/>
    </source>
</evidence>
<dbReference type="RefSeq" id="XP_011306866.1">
    <property type="nucleotide sequence ID" value="XM_011308564.1"/>
</dbReference>
<keyword evidence="8" id="KW-1185">Reference proteome</keyword>
<reference evidence="9" key="1">
    <citation type="submission" date="2025-08" db="UniProtKB">
        <authorList>
            <consortium name="RefSeq"/>
        </authorList>
    </citation>
    <scope>IDENTIFICATION</scope>
    <source>
        <strain evidence="9">USDA-PBARC FA_bdor</strain>
        <tissue evidence="9">Whole organism</tissue>
    </source>
</reference>
<comment type="subcellular location">
    <subcellularLocation>
        <location evidence="1">Nucleus</location>
    </subcellularLocation>
</comment>
<dbReference type="GO" id="GO:0005634">
    <property type="term" value="C:nucleus"/>
    <property type="evidence" value="ECO:0007669"/>
    <property type="project" value="UniProtKB-SubCell"/>
</dbReference>
<evidence type="ECO:0000256" key="2">
    <source>
        <dbReference type="ARBA" id="ARBA00022723"/>
    </source>
</evidence>
<dbReference type="CDD" id="cd18315">
    <property type="entry name" value="BTB_POZ_BAB-like"/>
    <property type="match status" value="1"/>
</dbReference>
<dbReference type="Pfam" id="PF04500">
    <property type="entry name" value="FLYWCH"/>
    <property type="match status" value="1"/>
</dbReference>
<feature type="compositionally biased region" description="Polar residues" evidence="6">
    <location>
        <begin position="184"/>
        <end position="217"/>
    </location>
</feature>